<evidence type="ECO:0000256" key="7">
    <source>
        <dbReference type="ARBA" id="ARBA00023040"/>
    </source>
</evidence>
<dbReference type="GO" id="GO:0016503">
    <property type="term" value="F:pheromone receptor activity"/>
    <property type="evidence" value="ECO:0007669"/>
    <property type="project" value="InterPro"/>
</dbReference>
<evidence type="ECO:0000256" key="9">
    <source>
        <dbReference type="ARBA" id="ARBA00023170"/>
    </source>
</evidence>
<accession>A0A8X8BVM5</accession>
<keyword evidence="14" id="KW-1185">Reference proteome</keyword>
<dbReference type="Pfam" id="PF03402">
    <property type="entry name" value="V1R"/>
    <property type="match status" value="1"/>
</dbReference>
<feature type="non-terminal residue" evidence="13">
    <location>
        <position position="1"/>
    </location>
</feature>
<dbReference type="GO" id="GO:0005886">
    <property type="term" value="C:plasma membrane"/>
    <property type="evidence" value="ECO:0007669"/>
    <property type="project" value="UniProtKB-SubCell"/>
</dbReference>
<evidence type="ECO:0000256" key="8">
    <source>
        <dbReference type="ARBA" id="ARBA00023136"/>
    </source>
</evidence>
<feature type="transmembrane region" description="Helical" evidence="11">
    <location>
        <begin position="71"/>
        <end position="95"/>
    </location>
</feature>
<reference evidence="13 14" key="1">
    <citation type="journal article" date="2021" name="Cell">
        <title>Tracing the genetic footprints of vertebrate landing in non-teleost ray-finned fishes.</title>
        <authorList>
            <person name="Bi X."/>
            <person name="Wang K."/>
            <person name="Yang L."/>
            <person name="Pan H."/>
            <person name="Jiang H."/>
            <person name="Wei Q."/>
            <person name="Fang M."/>
            <person name="Yu H."/>
            <person name="Zhu C."/>
            <person name="Cai Y."/>
            <person name="He Y."/>
            <person name="Gan X."/>
            <person name="Zeng H."/>
            <person name="Yu D."/>
            <person name="Zhu Y."/>
            <person name="Jiang H."/>
            <person name="Qiu Q."/>
            <person name="Yang H."/>
            <person name="Zhang Y.E."/>
            <person name="Wang W."/>
            <person name="Zhu M."/>
            <person name="He S."/>
            <person name="Zhang G."/>
        </authorList>
    </citation>
    <scope>NUCLEOTIDE SEQUENCE [LARGE SCALE GENOMIC DNA]</scope>
    <source>
        <strain evidence="13">Bchr_013</strain>
    </source>
</reference>
<dbReference type="Gene3D" id="1.20.1070.10">
    <property type="entry name" value="Rhodopsin 7-helix transmembrane proteins"/>
    <property type="match status" value="1"/>
</dbReference>
<keyword evidence="4 11" id="KW-0589">Pheromone response</keyword>
<keyword evidence="8 11" id="KW-0472">Membrane</keyword>
<comment type="subcellular location">
    <subcellularLocation>
        <location evidence="1 11">Cell membrane</location>
        <topology evidence="1 11">Multi-pass membrane protein</topology>
    </subcellularLocation>
</comment>
<keyword evidence="9 11" id="KW-0675">Receptor</keyword>
<keyword evidence="5 11" id="KW-0812">Transmembrane</keyword>
<feature type="non-terminal residue" evidence="13">
    <location>
        <position position="343"/>
    </location>
</feature>
<proteinExistence type="inferred from homology"/>
<dbReference type="InterPro" id="IPR004072">
    <property type="entry name" value="Vmron_rcpt_1"/>
</dbReference>
<feature type="domain" description="G-protein coupled receptors family 1 profile" evidence="12">
    <location>
        <begin position="47"/>
        <end position="313"/>
    </location>
</feature>
<name>A0A8X8BVM5_POLSE</name>
<evidence type="ECO:0000256" key="2">
    <source>
        <dbReference type="ARBA" id="ARBA00010663"/>
    </source>
</evidence>
<evidence type="ECO:0000256" key="1">
    <source>
        <dbReference type="ARBA" id="ARBA00004651"/>
    </source>
</evidence>
<feature type="transmembrane region" description="Helical" evidence="11">
    <location>
        <begin position="36"/>
        <end position="59"/>
    </location>
</feature>
<evidence type="ECO:0000256" key="6">
    <source>
        <dbReference type="ARBA" id="ARBA00022989"/>
    </source>
</evidence>
<feature type="transmembrane region" description="Helical" evidence="11">
    <location>
        <begin position="297"/>
        <end position="317"/>
    </location>
</feature>
<dbReference type="AlphaFoldDB" id="A0A8X8BVM5"/>
<keyword evidence="3 11" id="KW-1003">Cell membrane</keyword>
<feature type="transmembrane region" description="Helical" evidence="11">
    <location>
        <begin position="115"/>
        <end position="135"/>
    </location>
</feature>
<evidence type="ECO:0000256" key="3">
    <source>
        <dbReference type="ARBA" id="ARBA00022475"/>
    </source>
</evidence>
<comment type="caution">
    <text evidence="13">The sequence shown here is derived from an EMBL/GenBank/DDBJ whole genome shotgun (WGS) entry which is preliminary data.</text>
</comment>
<keyword evidence="6 11" id="KW-1133">Transmembrane helix</keyword>
<evidence type="ECO:0000256" key="4">
    <source>
        <dbReference type="ARBA" id="ARBA00022507"/>
    </source>
</evidence>
<keyword evidence="10 11" id="KW-0807">Transducer</keyword>
<evidence type="ECO:0000259" key="12">
    <source>
        <dbReference type="PROSITE" id="PS50262"/>
    </source>
</evidence>
<gene>
    <name evidence="13" type="primary">Ora1_9</name>
    <name evidence="13" type="ORF">GTO96_0015603</name>
</gene>
<comment type="similarity">
    <text evidence="2 11">Belongs to the G-protein coupled receptor 1 family.</text>
</comment>
<feature type="transmembrane region" description="Helical" evidence="11">
    <location>
        <begin position="263"/>
        <end position="285"/>
    </location>
</feature>
<dbReference type="GO" id="GO:0019236">
    <property type="term" value="P:response to pheromone"/>
    <property type="evidence" value="ECO:0007669"/>
    <property type="project" value="UniProtKB-KW"/>
</dbReference>
<keyword evidence="7 11" id="KW-0297">G-protein coupled receptor</keyword>
<dbReference type="InterPro" id="IPR017452">
    <property type="entry name" value="GPCR_Rhodpsn_7TM"/>
</dbReference>
<evidence type="ECO:0000256" key="5">
    <source>
        <dbReference type="ARBA" id="ARBA00022692"/>
    </source>
</evidence>
<organism evidence="13 14">
    <name type="scientific">Polypterus senegalus</name>
    <name type="common">Senegal bichir</name>
    <dbReference type="NCBI Taxonomy" id="55291"/>
    <lineage>
        <taxon>Eukaryota</taxon>
        <taxon>Metazoa</taxon>
        <taxon>Chordata</taxon>
        <taxon>Craniata</taxon>
        <taxon>Vertebrata</taxon>
        <taxon>Euteleostomi</taxon>
        <taxon>Actinopterygii</taxon>
        <taxon>Polypteriformes</taxon>
        <taxon>Polypteridae</taxon>
        <taxon>Polypterus</taxon>
    </lineage>
</organism>
<dbReference type="SUPFAM" id="SSF81321">
    <property type="entry name" value="Family A G protein-coupled receptor-like"/>
    <property type="match status" value="1"/>
</dbReference>
<feature type="transmembrane region" description="Helical" evidence="11">
    <location>
        <begin position="156"/>
        <end position="179"/>
    </location>
</feature>
<dbReference type="EMBL" id="JAATIS010000485">
    <property type="protein sequence ID" value="KAG2468509.1"/>
    <property type="molecule type" value="Genomic_DNA"/>
</dbReference>
<evidence type="ECO:0000256" key="11">
    <source>
        <dbReference type="RuleBase" id="RU364061"/>
    </source>
</evidence>
<dbReference type="PANTHER" id="PTHR24062">
    <property type="entry name" value="VOMERONASAL TYPE-1 RECEPTOR"/>
    <property type="match status" value="1"/>
</dbReference>
<evidence type="ECO:0000313" key="13">
    <source>
        <dbReference type="EMBL" id="KAG2468509.1"/>
    </source>
</evidence>
<evidence type="ECO:0000313" key="14">
    <source>
        <dbReference type="Proteomes" id="UP000886611"/>
    </source>
</evidence>
<dbReference type="Proteomes" id="UP000886611">
    <property type="component" value="Unassembled WGS sequence"/>
</dbReference>
<dbReference type="PROSITE" id="PS50262">
    <property type="entry name" value="G_PROTEIN_RECEP_F1_2"/>
    <property type="match status" value="1"/>
</dbReference>
<sequence>MSLPNFSLLPKREVGELMMKGIMDTTDTRQVFKATAFLILTTISIPANIFVFCAFLRTFVIEGKLMTADIILCHLTFVNLLVALTRSIPQTMAAFGYNNMFDDDGCKLNMFSFRIFRGLSISLTCLLSTYQAVLISPATSRLTPLKSKIPQYLKHIIVILYVIYCVSNCNALISAVASFPNNTIPPFTFNLQFCFITYPTYIDFISGGLTKFFSDLLFIVLMAIMSGYILVVLYRHGKRVRSLRSSESSQSGVRAEVKASRAVVTLVTLYCLFFGIDNIIYLYSLTVLRVAILLSDIRVFFATLYTSVCPVVVIITNPKVKIKTRMKKQNGEGQFTGTTTSAL</sequence>
<protein>
    <recommendedName>
        <fullName evidence="11">Vomeronasal type-1 receptor</fullName>
    </recommendedName>
</protein>
<feature type="transmembrane region" description="Helical" evidence="11">
    <location>
        <begin position="216"/>
        <end position="234"/>
    </location>
</feature>
<evidence type="ECO:0000256" key="10">
    <source>
        <dbReference type="ARBA" id="ARBA00023224"/>
    </source>
</evidence>